<keyword evidence="1" id="KW-0378">Hydrolase</keyword>
<dbReference type="InterPro" id="IPR005754">
    <property type="entry name" value="Sortase"/>
</dbReference>
<dbReference type="Proteomes" id="UP001301731">
    <property type="component" value="Chromosome"/>
</dbReference>
<evidence type="ECO:0000256" key="1">
    <source>
        <dbReference type="ARBA" id="ARBA00022801"/>
    </source>
</evidence>
<gene>
    <name evidence="3" type="ORF">R2D22_26225</name>
</gene>
<proteinExistence type="predicted"/>
<dbReference type="EMBL" id="CP137573">
    <property type="protein sequence ID" value="WOX24688.1"/>
    <property type="molecule type" value="Genomic_DNA"/>
</dbReference>
<dbReference type="Gene3D" id="2.40.260.10">
    <property type="entry name" value="Sortase"/>
    <property type="match status" value="1"/>
</dbReference>
<name>A0ABZ0M0T3_9ACTN</name>
<dbReference type="RefSeq" id="WP_318107134.1">
    <property type="nucleotide sequence ID" value="NZ_CP137573.1"/>
</dbReference>
<organism evidence="3 4">
    <name type="scientific">Streptomyces solicathayae</name>
    <dbReference type="NCBI Taxonomy" id="3081768"/>
    <lineage>
        <taxon>Bacteria</taxon>
        <taxon>Bacillati</taxon>
        <taxon>Actinomycetota</taxon>
        <taxon>Actinomycetes</taxon>
        <taxon>Kitasatosporales</taxon>
        <taxon>Streptomycetaceae</taxon>
        <taxon>Streptomyces</taxon>
    </lineage>
</organism>
<dbReference type="CDD" id="cd05830">
    <property type="entry name" value="Sortase_E"/>
    <property type="match status" value="1"/>
</dbReference>
<accession>A0ABZ0M0T3</accession>
<dbReference type="InterPro" id="IPR053465">
    <property type="entry name" value="Sortase_Class_E"/>
</dbReference>
<dbReference type="Pfam" id="PF04203">
    <property type="entry name" value="Sortase"/>
    <property type="match status" value="1"/>
</dbReference>
<evidence type="ECO:0000313" key="3">
    <source>
        <dbReference type="EMBL" id="WOX24688.1"/>
    </source>
</evidence>
<dbReference type="InterPro" id="IPR023365">
    <property type="entry name" value="Sortase_dom-sf"/>
</dbReference>
<dbReference type="NCBIfam" id="TIGR01076">
    <property type="entry name" value="sortase_fam"/>
    <property type="match status" value="1"/>
</dbReference>
<dbReference type="InterPro" id="IPR042003">
    <property type="entry name" value="Sortase_E"/>
</dbReference>
<feature type="region of interest" description="Disordered" evidence="2">
    <location>
        <begin position="43"/>
        <end position="73"/>
    </location>
</feature>
<evidence type="ECO:0000313" key="4">
    <source>
        <dbReference type="Proteomes" id="UP001301731"/>
    </source>
</evidence>
<reference evidence="3 4" key="1">
    <citation type="submission" date="2023-10" db="EMBL/GenBank/DDBJ databases">
        <title>The genome sequence of Streptomyces sp. HUAS YS2.</title>
        <authorList>
            <person name="Mo P."/>
        </authorList>
    </citation>
    <scope>NUCLEOTIDE SEQUENCE [LARGE SCALE GENOMIC DNA]</scope>
    <source>
        <strain evidence="3 4">HUAS YS2</strain>
    </source>
</reference>
<keyword evidence="4" id="KW-1185">Reference proteome</keyword>
<protein>
    <submittedName>
        <fullName evidence="3">Class E sortase</fullName>
    </submittedName>
</protein>
<evidence type="ECO:0000256" key="2">
    <source>
        <dbReference type="SAM" id="MobiDB-lite"/>
    </source>
</evidence>
<sequence length="230" mass="25183">MTRDPARPVPTWRRLPRWSGLLVLLPAAAAVCVLHGVPGTERGEAPPPAAGAPAATEAPPVRKVRLPQPKDGAPLGEISIPRLAELGYPARFPVAQGIDKARVLNDGAVGHYPDTELPGEEGNFGLAGHRNLHGEPFRHLDELRVGDEVVVRTASAAYHYVLDRQLPQTDADNYSVLDPIPPESGYRSPGRYITLTTCTPEFTSDYRLIWWGHLARRVPLTDDTPHLEDR</sequence>
<dbReference type="NCBIfam" id="NF033747">
    <property type="entry name" value="class_E_sortase"/>
    <property type="match status" value="1"/>
</dbReference>
<dbReference type="SUPFAM" id="SSF63817">
    <property type="entry name" value="Sortase"/>
    <property type="match status" value="1"/>
</dbReference>